<accession>A0AB36E3F7</accession>
<comment type="subcellular location">
    <subcellularLocation>
        <location evidence="1">Fimbrium</location>
    </subcellularLocation>
</comment>
<sequence>MKKLVLTTLIAAGLGMSQFTMADAVTETDQSGTITVNGSIYTSTCTINNGTKNITVQLVPVQAKQFKNLGDTTGDQTFDIALTGCSGTPLNKANTRFVATSSSVDANGKLINQIKDDSGAKNVAIELLDNGTPIDPNKPYGSQGTTAKTISDSAVTLTYTARYYALGSNVQPGKVQGQVTYQIAYE</sequence>
<evidence type="ECO:0000256" key="1">
    <source>
        <dbReference type="ARBA" id="ARBA00004561"/>
    </source>
</evidence>
<dbReference type="InterPro" id="IPR008966">
    <property type="entry name" value="Adhesion_dom_sf"/>
</dbReference>
<dbReference type="GO" id="GO:0009289">
    <property type="term" value="C:pilus"/>
    <property type="evidence" value="ECO:0007669"/>
    <property type="project" value="UniProtKB-SubCell"/>
</dbReference>
<reference evidence="7 8" key="1">
    <citation type="submission" date="2014-11" db="EMBL/GenBank/DDBJ databases">
        <title>Pan-genome of Gallibacterium spp.</title>
        <authorList>
            <person name="Kudirkiene E."/>
            <person name="Bojesen A.M."/>
        </authorList>
    </citation>
    <scope>NUCLEOTIDE SEQUENCE [LARGE SCALE GENOMIC DNA]</scope>
    <source>
        <strain evidence="7 8">18469/18</strain>
    </source>
</reference>
<dbReference type="SUPFAM" id="SSF49401">
    <property type="entry name" value="Bacterial adhesins"/>
    <property type="match status" value="1"/>
</dbReference>
<comment type="caution">
    <text evidence="7">The sequence shown here is derived from an EMBL/GenBank/DDBJ whole genome shotgun (WGS) entry which is preliminary data.</text>
</comment>
<feature type="chain" id="PRO_5044316747" description="Fimbrial-type adhesion domain-containing protein" evidence="5">
    <location>
        <begin position="23"/>
        <end position="186"/>
    </location>
</feature>
<dbReference type="InterPro" id="IPR000259">
    <property type="entry name" value="Adhesion_dom_fimbrial"/>
</dbReference>
<feature type="signal peptide" evidence="5">
    <location>
        <begin position="1"/>
        <end position="22"/>
    </location>
</feature>
<name>A0AB36E3F7_9PAST</name>
<dbReference type="GO" id="GO:0043709">
    <property type="term" value="P:cell adhesion involved in single-species biofilm formation"/>
    <property type="evidence" value="ECO:0007669"/>
    <property type="project" value="TreeGrafter"/>
</dbReference>
<dbReference type="Gene3D" id="2.60.40.1090">
    <property type="entry name" value="Fimbrial-type adhesion domain"/>
    <property type="match status" value="1"/>
</dbReference>
<protein>
    <recommendedName>
        <fullName evidence="6">Fimbrial-type adhesion domain-containing protein</fullName>
    </recommendedName>
</protein>
<evidence type="ECO:0000256" key="2">
    <source>
        <dbReference type="ARBA" id="ARBA00006671"/>
    </source>
</evidence>
<dbReference type="InterPro" id="IPR050263">
    <property type="entry name" value="Bact_Fimbrial_Adh_Pro"/>
</dbReference>
<feature type="domain" description="Fimbrial-type adhesion" evidence="6">
    <location>
        <begin position="35"/>
        <end position="185"/>
    </location>
</feature>
<dbReference type="EMBL" id="JTJU01000020">
    <property type="protein sequence ID" value="OBX10924.1"/>
    <property type="molecule type" value="Genomic_DNA"/>
</dbReference>
<evidence type="ECO:0000313" key="8">
    <source>
        <dbReference type="Proteomes" id="UP000092527"/>
    </source>
</evidence>
<dbReference type="AlphaFoldDB" id="A0AB36E3F7"/>
<evidence type="ECO:0000256" key="5">
    <source>
        <dbReference type="SAM" id="SignalP"/>
    </source>
</evidence>
<dbReference type="RefSeq" id="WP_066111706.1">
    <property type="nucleotide sequence ID" value="NZ_CP103875.1"/>
</dbReference>
<dbReference type="InterPro" id="IPR036937">
    <property type="entry name" value="Adhesion_dom_fimbrial_sf"/>
</dbReference>
<evidence type="ECO:0000256" key="4">
    <source>
        <dbReference type="ARBA" id="ARBA00023263"/>
    </source>
</evidence>
<dbReference type="Pfam" id="PF00419">
    <property type="entry name" value="Fimbrial"/>
    <property type="match status" value="1"/>
</dbReference>
<gene>
    <name evidence="7" type="ORF">QV09_03975</name>
</gene>
<dbReference type="PANTHER" id="PTHR33420:SF3">
    <property type="entry name" value="FIMBRIAL SUBUNIT ELFA"/>
    <property type="match status" value="1"/>
</dbReference>
<keyword evidence="4" id="KW-0281">Fimbrium</keyword>
<proteinExistence type="inferred from homology"/>
<comment type="similarity">
    <text evidence="2">Belongs to the fimbrial protein family.</text>
</comment>
<evidence type="ECO:0000313" key="7">
    <source>
        <dbReference type="EMBL" id="OBX10924.1"/>
    </source>
</evidence>
<dbReference type="PANTHER" id="PTHR33420">
    <property type="entry name" value="FIMBRIAL SUBUNIT ELFA-RELATED"/>
    <property type="match status" value="1"/>
</dbReference>
<keyword evidence="3 5" id="KW-0732">Signal</keyword>
<evidence type="ECO:0000256" key="3">
    <source>
        <dbReference type="ARBA" id="ARBA00022729"/>
    </source>
</evidence>
<evidence type="ECO:0000259" key="6">
    <source>
        <dbReference type="Pfam" id="PF00419"/>
    </source>
</evidence>
<organism evidence="7 8">
    <name type="scientific">Gallibacterium salpingitidis</name>
    <dbReference type="NCBI Taxonomy" id="505341"/>
    <lineage>
        <taxon>Bacteria</taxon>
        <taxon>Pseudomonadati</taxon>
        <taxon>Pseudomonadota</taxon>
        <taxon>Gammaproteobacteria</taxon>
        <taxon>Pasteurellales</taxon>
        <taxon>Pasteurellaceae</taxon>
        <taxon>Gallibacterium</taxon>
    </lineage>
</organism>
<dbReference type="Proteomes" id="UP000092527">
    <property type="component" value="Unassembled WGS sequence"/>
</dbReference>